<feature type="transmembrane region" description="Helical" evidence="7">
    <location>
        <begin position="155"/>
        <end position="174"/>
    </location>
</feature>
<dbReference type="CDD" id="cd06550">
    <property type="entry name" value="TM_ABC_iron-siderophores_like"/>
    <property type="match status" value="1"/>
</dbReference>
<proteinExistence type="inferred from homology"/>
<dbReference type="PANTHER" id="PTHR30477:SF18">
    <property type="entry name" value="METAL TRANSPORT SYSTEM MEMBRANE PROTEIN CT_417-RELATED"/>
    <property type="match status" value="1"/>
</dbReference>
<dbReference type="InterPro" id="IPR037294">
    <property type="entry name" value="ABC_BtuC-like"/>
</dbReference>
<dbReference type="Proteomes" id="UP000316238">
    <property type="component" value="Unassembled WGS sequence"/>
</dbReference>
<keyword evidence="9" id="KW-1185">Reference proteome</keyword>
<dbReference type="SUPFAM" id="SSF81345">
    <property type="entry name" value="ABC transporter involved in vitamin B12 uptake, BtuC"/>
    <property type="match status" value="1"/>
</dbReference>
<accession>A0A521G2V3</accession>
<dbReference type="GO" id="GO:0043190">
    <property type="term" value="C:ATP-binding cassette (ABC) transporter complex"/>
    <property type="evidence" value="ECO:0007669"/>
    <property type="project" value="InterPro"/>
</dbReference>
<feature type="transmembrane region" description="Helical" evidence="7">
    <location>
        <begin position="218"/>
        <end position="236"/>
    </location>
</feature>
<dbReference type="Pfam" id="PF00950">
    <property type="entry name" value="ABC-3"/>
    <property type="match status" value="1"/>
</dbReference>
<evidence type="ECO:0000256" key="2">
    <source>
        <dbReference type="ARBA" id="ARBA00008034"/>
    </source>
</evidence>
<dbReference type="InterPro" id="IPR001626">
    <property type="entry name" value="ABC_TroCD"/>
</dbReference>
<feature type="transmembrane region" description="Helical" evidence="7">
    <location>
        <begin position="55"/>
        <end position="74"/>
    </location>
</feature>
<comment type="similarity">
    <text evidence="2 6">Belongs to the ABC-3 integral membrane protein family.</text>
</comment>
<keyword evidence="4 7" id="KW-1133">Transmembrane helix</keyword>
<comment type="subcellular location">
    <subcellularLocation>
        <location evidence="6">Cell membrane</location>
        <topology evidence="6">Multi-pass membrane protein</topology>
    </subcellularLocation>
    <subcellularLocation>
        <location evidence="1">Membrane</location>
        <topology evidence="1">Multi-pass membrane protein</topology>
    </subcellularLocation>
</comment>
<dbReference type="PANTHER" id="PTHR30477">
    <property type="entry name" value="ABC-TRANSPORTER METAL-BINDING PROTEIN"/>
    <property type="match status" value="1"/>
</dbReference>
<keyword evidence="3 6" id="KW-0812">Transmembrane</keyword>
<feature type="transmembrane region" description="Helical" evidence="7">
    <location>
        <begin position="80"/>
        <end position="101"/>
    </location>
</feature>
<evidence type="ECO:0000313" key="9">
    <source>
        <dbReference type="Proteomes" id="UP000316238"/>
    </source>
</evidence>
<feature type="transmembrane region" description="Helical" evidence="7">
    <location>
        <begin position="243"/>
        <end position="262"/>
    </location>
</feature>
<comment type="caution">
    <text evidence="8">The sequence shown here is derived from an EMBL/GenBank/DDBJ whole genome shotgun (WGS) entry which is preliminary data.</text>
</comment>
<reference evidence="8" key="1">
    <citation type="submission" date="2017-07" db="EMBL/GenBank/DDBJ databases">
        <title>The cable genome - Insights into the physiology and evolution of filamentous bacteria capable of sulfide oxidation via long distance electron transfer.</title>
        <authorList>
            <person name="Thorup C."/>
            <person name="Bjerg J.T."/>
            <person name="Schreiber L."/>
            <person name="Nielsen L.P."/>
            <person name="Kjeldsen K.U."/>
            <person name="Boesen T."/>
            <person name="Boggild A."/>
            <person name="Meysman F."/>
            <person name="Geelhoed J."/>
            <person name="Schramm A."/>
        </authorList>
    </citation>
    <scope>NUCLEOTIDE SEQUENCE [LARGE SCALE GENOMIC DNA]</scope>
    <source>
        <strain evidence="8">GS</strain>
    </source>
</reference>
<protein>
    <submittedName>
        <fullName evidence="8">Zinc transport system permease protein</fullName>
    </submittedName>
</protein>
<dbReference type="EMBL" id="NQJD01000007">
    <property type="protein sequence ID" value="TAA75359.1"/>
    <property type="molecule type" value="Genomic_DNA"/>
</dbReference>
<feature type="transmembrane region" description="Helical" evidence="7">
    <location>
        <begin position="268"/>
        <end position="285"/>
    </location>
</feature>
<evidence type="ECO:0000256" key="3">
    <source>
        <dbReference type="ARBA" id="ARBA00022692"/>
    </source>
</evidence>
<dbReference type="AlphaFoldDB" id="A0A521G2V3"/>
<evidence type="ECO:0000256" key="6">
    <source>
        <dbReference type="RuleBase" id="RU003943"/>
    </source>
</evidence>
<dbReference type="GO" id="GO:0055085">
    <property type="term" value="P:transmembrane transport"/>
    <property type="evidence" value="ECO:0007669"/>
    <property type="project" value="InterPro"/>
</dbReference>
<feature type="transmembrane region" description="Helical" evidence="7">
    <location>
        <begin position="195"/>
        <end position="212"/>
    </location>
</feature>
<evidence type="ECO:0000256" key="4">
    <source>
        <dbReference type="ARBA" id="ARBA00022989"/>
    </source>
</evidence>
<dbReference type="Gene3D" id="1.10.3470.10">
    <property type="entry name" value="ABC transporter involved in vitamin B12 uptake, BtuC"/>
    <property type="match status" value="1"/>
</dbReference>
<dbReference type="GO" id="GO:0010043">
    <property type="term" value="P:response to zinc ion"/>
    <property type="evidence" value="ECO:0007669"/>
    <property type="project" value="TreeGrafter"/>
</dbReference>
<organism evidence="8 9">
    <name type="scientific">Candidatus Electronema aureum</name>
    <dbReference type="NCBI Taxonomy" id="2005002"/>
    <lineage>
        <taxon>Bacteria</taxon>
        <taxon>Pseudomonadati</taxon>
        <taxon>Thermodesulfobacteriota</taxon>
        <taxon>Desulfobulbia</taxon>
        <taxon>Desulfobulbales</taxon>
        <taxon>Desulfobulbaceae</taxon>
        <taxon>Candidatus Electronema</taxon>
    </lineage>
</organism>
<keyword evidence="5 7" id="KW-0472">Membrane</keyword>
<sequence length="294" mass="31320">MTTAAALKDTNMTELFAALTDPDLPFLRYGLLTGLLASISFGIIGTFVVVRRISYIAGAISHCILAGIGGGLYLQTVAGISWFTPMTGAVIVALLSAVILAQVSRHAGQREDSIIGALWSGGMSIGYLFIAATPGYFDPNSYLFGNILLITKQDIFFVAALDLVILAVVGIFYNKLLAICFDEEYTLLRGVRTQWLHLLLLCLTALTIVLLIRIVGIIMVIALLTLPAAIAGNFAASIRQMMLLAAFFCAAFITTGLGASFYLNLPSGSVIIVLATGAYLLSLALDRKRTGGRT</sequence>
<keyword evidence="6" id="KW-0813">Transport</keyword>
<gene>
    <name evidence="8" type="ORF">CDV28_1076</name>
</gene>
<name>A0A521G2V3_9BACT</name>
<evidence type="ECO:0000256" key="1">
    <source>
        <dbReference type="ARBA" id="ARBA00004141"/>
    </source>
</evidence>
<feature type="transmembrane region" description="Helical" evidence="7">
    <location>
        <begin position="29"/>
        <end position="50"/>
    </location>
</feature>
<feature type="transmembrane region" description="Helical" evidence="7">
    <location>
        <begin position="113"/>
        <end position="135"/>
    </location>
</feature>
<evidence type="ECO:0000256" key="5">
    <source>
        <dbReference type="ARBA" id="ARBA00023136"/>
    </source>
</evidence>
<evidence type="ECO:0000313" key="8">
    <source>
        <dbReference type="EMBL" id="TAA75359.1"/>
    </source>
</evidence>
<evidence type="ECO:0000256" key="7">
    <source>
        <dbReference type="SAM" id="Phobius"/>
    </source>
</evidence>